<dbReference type="Proteomes" id="UP000198426">
    <property type="component" value="Unassembled WGS sequence"/>
</dbReference>
<dbReference type="AlphaFoldDB" id="A0A239J8F8"/>
<proteinExistence type="predicted"/>
<dbReference type="OrthoDB" id="9801997at2"/>
<accession>A0A239J8F8</accession>
<keyword evidence="2" id="KW-0560">Oxidoreductase</keyword>
<dbReference type="Gene3D" id="1.20.1290.10">
    <property type="entry name" value="AhpD-like"/>
    <property type="match status" value="1"/>
</dbReference>
<feature type="compositionally biased region" description="Basic and acidic residues" evidence="1">
    <location>
        <begin position="178"/>
        <end position="187"/>
    </location>
</feature>
<sequence>MSRIPPADPESYTEETRAFLRAREEVLGFVPNSMKVMARRPAVGAAFVRLSDAVIQAPEMTTPVILRRMVQHIASYAAGCLYCQAHTARIVDDLSEDERKMETIWEFETSDLFSEAERVALRFAVSAASVPNLVTDELMEDMRQHFSDDEIVELLACVSVMGFMNRWNDSLATTLEQAPRESAERTIGKKGWTVGQHGSVVDQP</sequence>
<gene>
    <name evidence="2" type="ORF">SAMN05421757_105153</name>
</gene>
<reference evidence="2 3" key="1">
    <citation type="submission" date="2017-06" db="EMBL/GenBank/DDBJ databases">
        <authorList>
            <person name="Kim H.J."/>
            <person name="Triplett B.A."/>
        </authorList>
    </citation>
    <scope>NUCLEOTIDE SEQUENCE [LARGE SCALE GENOMIC DNA]</scope>
    <source>
        <strain evidence="2 3">DSM 29339</strain>
    </source>
</reference>
<dbReference type="PANTHER" id="PTHR35446:SF2">
    <property type="entry name" value="CARBOXYMUCONOLACTONE DECARBOXYLASE-LIKE DOMAIN-CONTAINING PROTEIN"/>
    <property type="match status" value="1"/>
</dbReference>
<keyword evidence="2" id="KW-0575">Peroxidase</keyword>
<dbReference type="RefSeq" id="WP_089233733.1">
    <property type="nucleotide sequence ID" value="NZ_FZOY01000005.1"/>
</dbReference>
<keyword evidence="3" id="KW-1185">Reference proteome</keyword>
<evidence type="ECO:0000313" key="2">
    <source>
        <dbReference type="EMBL" id="SNT02085.1"/>
    </source>
</evidence>
<dbReference type="PANTHER" id="PTHR35446">
    <property type="entry name" value="SI:CH211-175M2.5"/>
    <property type="match status" value="1"/>
</dbReference>
<dbReference type="InterPro" id="IPR029032">
    <property type="entry name" value="AhpD-like"/>
</dbReference>
<evidence type="ECO:0000313" key="3">
    <source>
        <dbReference type="Proteomes" id="UP000198426"/>
    </source>
</evidence>
<organism evidence="2 3">
    <name type="scientific">Tropicimonas sediminicola</name>
    <dbReference type="NCBI Taxonomy" id="1031541"/>
    <lineage>
        <taxon>Bacteria</taxon>
        <taxon>Pseudomonadati</taxon>
        <taxon>Pseudomonadota</taxon>
        <taxon>Alphaproteobacteria</taxon>
        <taxon>Rhodobacterales</taxon>
        <taxon>Roseobacteraceae</taxon>
        <taxon>Tropicimonas</taxon>
    </lineage>
</organism>
<evidence type="ECO:0000256" key="1">
    <source>
        <dbReference type="SAM" id="MobiDB-lite"/>
    </source>
</evidence>
<name>A0A239J8F8_9RHOB</name>
<dbReference type="GO" id="GO:0004601">
    <property type="term" value="F:peroxidase activity"/>
    <property type="evidence" value="ECO:0007669"/>
    <property type="project" value="UniProtKB-KW"/>
</dbReference>
<dbReference type="SUPFAM" id="SSF69118">
    <property type="entry name" value="AhpD-like"/>
    <property type="match status" value="1"/>
</dbReference>
<protein>
    <submittedName>
        <fullName evidence="2">Uncharacterized peroxidase-related enzyme</fullName>
    </submittedName>
</protein>
<feature type="region of interest" description="Disordered" evidence="1">
    <location>
        <begin position="178"/>
        <end position="204"/>
    </location>
</feature>
<dbReference type="EMBL" id="FZOY01000005">
    <property type="protein sequence ID" value="SNT02085.1"/>
    <property type="molecule type" value="Genomic_DNA"/>
</dbReference>